<evidence type="ECO:0000256" key="4">
    <source>
        <dbReference type="SAM" id="SignalP"/>
    </source>
</evidence>
<evidence type="ECO:0000256" key="1">
    <source>
        <dbReference type="ARBA" id="ARBA00001561"/>
    </source>
</evidence>
<dbReference type="EMBL" id="BMFJ01000001">
    <property type="protein sequence ID" value="GGE35339.1"/>
    <property type="molecule type" value="Genomic_DNA"/>
</dbReference>
<accession>A0A917A929</accession>
<dbReference type="Pfam" id="PF01520">
    <property type="entry name" value="Amidase_3"/>
    <property type="match status" value="1"/>
</dbReference>
<feature type="signal peptide" evidence="4">
    <location>
        <begin position="1"/>
        <end position="29"/>
    </location>
</feature>
<sequence>MSRPAHLIIAALLALIPLASLTGAPRAHAQELTGLARIDAADSAVKAEGDGIALRLSLSQGVPWRVFTLSDPPRLVFDFREIDWAGLDGAALIGTDRVSDLRFGSYRPGWSRLVLTLTDPMPVRRAQMRIAPDTGRATVTARLGAPDPVGFAAAAGAPADPAWDLPKPALPPRKPGGKRPLTVVIDPGHGGIDPGAIHDRMTEKTLMLALARAVREALVREGDTRVVLTRDDDSFVPLERRVSIAHEVGADLFISLHADILPFGNAHGATIYTLSETASDEASEKLSERHDRDDLLSGVDLTGKDDVVAGVLLDLARQETTPRTRAFSDALQTAIGESGVPLNSRPQRMANFSVLKAADIPSVLIEVGYLSSDRDRGNLADPAFPGKVAEAIRDAVLAWTRADAALRPLIRQ</sequence>
<comment type="caution">
    <text evidence="6">The sequence shown here is derived from an EMBL/GenBank/DDBJ whole genome shotgun (WGS) entry which is preliminary data.</text>
</comment>
<dbReference type="PANTHER" id="PTHR30404:SF0">
    <property type="entry name" value="N-ACETYLMURAMOYL-L-ALANINE AMIDASE AMIC"/>
    <property type="match status" value="1"/>
</dbReference>
<dbReference type="Gene3D" id="3.40.630.40">
    <property type="entry name" value="Zn-dependent exopeptidases"/>
    <property type="match status" value="1"/>
</dbReference>
<evidence type="ECO:0000313" key="6">
    <source>
        <dbReference type="EMBL" id="GGE35339.1"/>
    </source>
</evidence>
<dbReference type="GO" id="GO:0009253">
    <property type="term" value="P:peptidoglycan catabolic process"/>
    <property type="evidence" value="ECO:0007669"/>
    <property type="project" value="InterPro"/>
</dbReference>
<dbReference type="CDD" id="cd02696">
    <property type="entry name" value="MurNAc-LAA"/>
    <property type="match status" value="1"/>
</dbReference>
<reference evidence="7" key="1">
    <citation type="journal article" date="2019" name="Int. J. Syst. Evol. Microbiol.">
        <title>The Global Catalogue of Microorganisms (GCM) 10K type strain sequencing project: providing services to taxonomists for standard genome sequencing and annotation.</title>
        <authorList>
            <consortium name="The Broad Institute Genomics Platform"/>
            <consortium name="The Broad Institute Genome Sequencing Center for Infectious Disease"/>
            <person name="Wu L."/>
            <person name="Ma J."/>
        </authorList>
    </citation>
    <scope>NUCLEOTIDE SEQUENCE [LARGE SCALE GENOMIC DNA]</scope>
    <source>
        <strain evidence="7">CGMCC 1.12664</strain>
    </source>
</reference>
<dbReference type="SUPFAM" id="SSF53187">
    <property type="entry name" value="Zn-dependent exopeptidases"/>
    <property type="match status" value="1"/>
</dbReference>
<keyword evidence="4" id="KW-0732">Signal</keyword>
<protein>
    <recommendedName>
        <fullName evidence="2">N-acetylmuramoyl-L-alanine amidase</fullName>
        <ecNumber evidence="2">3.5.1.28</ecNumber>
    </recommendedName>
</protein>
<dbReference type="SMART" id="SM00646">
    <property type="entry name" value="Ami_3"/>
    <property type="match status" value="1"/>
</dbReference>
<evidence type="ECO:0000259" key="5">
    <source>
        <dbReference type="SMART" id="SM00646"/>
    </source>
</evidence>
<dbReference type="AlphaFoldDB" id="A0A917A929"/>
<dbReference type="RefSeq" id="WP_188477911.1">
    <property type="nucleotide sequence ID" value="NZ_BMFJ01000001.1"/>
</dbReference>
<keyword evidence="7" id="KW-1185">Reference proteome</keyword>
<dbReference type="GO" id="GO:0030288">
    <property type="term" value="C:outer membrane-bounded periplasmic space"/>
    <property type="evidence" value="ECO:0007669"/>
    <property type="project" value="TreeGrafter"/>
</dbReference>
<evidence type="ECO:0000256" key="3">
    <source>
        <dbReference type="ARBA" id="ARBA00022801"/>
    </source>
</evidence>
<feature type="chain" id="PRO_5037586743" description="N-acetylmuramoyl-L-alanine amidase" evidence="4">
    <location>
        <begin position="30"/>
        <end position="412"/>
    </location>
</feature>
<dbReference type="Proteomes" id="UP000612855">
    <property type="component" value="Unassembled WGS sequence"/>
</dbReference>
<organism evidence="6 7">
    <name type="scientific">Primorskyibacter flagellatus</name>
    <dbReference type="NCBI Taxonomy" id="1387277"/>
    <lineage>
        <taxon>Bacteria</taxon>
        <taxon>Pseudomonadati</taxon>
        <taxon>Pseudomonadota</taxon>
        <taxon>Alphaproteobacteria</taxon>
        <taxon>Rhodobacterales</taxon>
        <taxon>Roseobacteraceae</taxon>
        <taxon>Primorskyibacter</taxon>
    </lineage>
</organism>
<dbReference type="InterPro" id="IPR050695">
    <property type="entry name" value="N-acetylmuramoyl_amidase_3"/>
</dbReference>
<dbReference type="EC" id="3.5.1.28" evidence="2"/>
<gene>
    <name evidence="6" type="primary">amiC</name>
    <name evidence="6" type="ORF">GCM10011360_23970</name>
</gene>
<dbReference type="InterPro" id="IPR002508">
    <property type="entry name" value="MurNAc-LAA_cat"/>
</dbReference>
<keyword evidence="3" id="KW-0378">Hydrolase</keyword>
<proteinExistence type="predicted"/>
<comment type="catalytic activity">
    <reaction evidence="1">
        <text>Hydrolyzes the link between N-acetylmuramoyl residues and L-amino acid residues in certain cell-wall glycopeptides.</text>
        <dbReference type="EC" id="3.5.1.28"/>
    </reaction>
</comment>
<feature type="domain" description="MurNAc-LAA" evidence="5">
    <location>
        <begin position="242"/>
        <end position="397"/>
    </location>
</feature>
<evidence type="ECO:0000313" key="7">
    <source>
        <dbReference type="Proteomes" id="UP000612855"/>
    </source>
</evidence>
<dbReference type="GO" id="GO:0008745">
    <property type="term" value="F:N-acetylmuramoyl-L-alanine amidase activity"/>
    <property type="evidence" value="ECO:0007669"/>
    <property type="project" value="UniProtKB-EC"/>
</dbReference>
<dbReference type="Gene3D" id="2.60.40.3500">
    <property type="match status" value="1"/>
</dbReference>
<dbReference type="PANTHER" id="PTHR30404">
    <property type="entry name" value="N-ACETYLMURAMOYL-L-ALANINE AMIDASE"/>
    <property type="match status" value="1"/>
</dbReference>
<evidence type="ECO:0000256" key="2">
    <source>
        <dbReference type="ARBA" id="ARBA00011901"/>
    </source>
</evidence>
<name>A0A917A929_9RHOB</name>